<accession>A0ABT0AMT0</accession>
<evidence type="ECO:0000313" key="1">
    <source>
        <dbReference type="EMBL" id="MCJ1977875.1"/>
    </source>
</evidence>
<gene>
    <name evidence="1" type="ORF">GYN19_07895</name>
</gene>
<dbReference type="NCBIfam" id="TIGR01484">
    <property type="entry name" value="HAD-SF-IIB"/>
    <property type="match status" value="1"/>
</dbReference>
<sequence length="289" mass="31170">MIQLIASDMDGTLLNSEMEISEANITAIKKAQAAGIEFVVATGRSIEEAKPILDAAKISCRFITSNGAQIFDKNGENNFTLGIDKDKLTQIIPVLREHKIYFELFTNNGGFTENIDSRLASVAHWLKSTSPNLSEAEALATAKSHMTTLPIHQVNNFNEVVENSELKVLKIFAMGQRHDPALALAKQELNNIAGLHVTSSGANNIEVNHIDAHKGASLKKMTDKLGIAMQDVAALGDNFNDVSMLQAAGLSIAMANGEAAVKQIAKQVTVANTQNGVAHAIDNILEKKW</sequence>
<evidence type="ECO:0000313" key="2">
    <source>
        <dbReference type="Proteomes" id="UP001522462"/>
    </source>
</evidence>
<dbReference type="InterPro" id="IPR023214">
    <property type="entry name" value="HAD_sf"/>
</dbReference>
<dbReference type="Gene3D" id="3.40.50.1000">
    <property type="entry name" value="HAD superfamily/HAD-like"/>
    <property type="match status" value="1"/>
</dbReference>
<dbReference type="SFLD" id="SFLDG01140">
    <property type="entry name" value="C2.B:_Phosphomannomutase_and_P"/>
    <property type="match status" value="1"/>
</dbReference>
<dbReference type="SFLD" id="SFLDG01144">
    <property type="entry name" value="C2.B.4:_PGP_Like"/>
    <property type="match status" value="1"/>
</dbReference>
<dbReference type="EMBL" id="JAAEDA010000011">
    <property type="protein sequence ID" value="MCJ1977875.1"/>
    <property type="molecule type" value="Genomic_DNA"/>
</dbReference>
<comment type="caution">
    <text evidence="1">The sequence shown here is derived from an EMBL/GenBank/DDBJ whole genome shotgun (WGS) entry which is preliminary data.</text>
</comment>
<proteinExistence type="predicted"/>
<dbReference type="SFLD" id="SFLDS00003">
    <property type="entry name" value="Haloacid_Dehalogenase"/>
    <property type="match status" value="1"/>
</dbReference>
<dbReference type="InterPro" id="IPR036412">
    <property type="entry name" value="HAD-like_sf"/>
</dbReference>
<dbReference type="InterPro" id="IPR006379">
    <property type="entry name" value="HAD-SF_hydro_IIB"/>
</dbReference>
<dbReference type="Gene3D" id="3.30.1240.10">
    <property type="match status" value="1"/>
</dbReference>
<dbReference type="InterPro" id="IPR000150">
    <property type="entry name" value="Cof"/>
</dbReference>
<dbReference type="CDD" id="cd07516">
    <property type="entry name" value="HAD_Pase"/>
    <property type="match status" value="1"/>
</dbReference>
<name>A0ABT0AMT0_9LACT</name>
<dbReference type="RefSeq" id="WP_243914870.1">
    <property type="nucleotide sequence ID" value="NZ_JAAECY010000013.1"/>
</dbReference>
<dbReference type="SUPFAM" id="SSF56784">
    <property type="entry name" value="HAD-like"/>
    <property type="match status" value="1"/>
</dbReference>
<organism evidence="1 2">
    <name type="scientific">Pseudolactococcus paracarnosus</name>
    <dbReference type="NCBI Taxonomy" id="2749962"/>
    <lineage>
        <taxon>Bacteria</taxon>
        <taxon>Bacillati</taxon>
        <taxon>Bacillota</taxon>
        <taxon>Bacilli</taxon>
        <taxon>Lactobacillales</taxon>
        <taxon>Streptococcaceae</taxon>
        <taxon>Pseudolactococcus</taxon>
    </lineage>
</organism>
<dbReference type="NCBIfam" id="TIGR00099">
    <property type="entry name" value="Cof-subfamily"/>
    <property type="match status" value="1"/>
</dbReference>
<reference evidence="1 2" key="1">
    <citation type="journal article" date="2022" name="Microbiol. Res.">
        <title>Comparative genome analysis, predicted lifestyle and antimicrobial strategies of Lactococcus carnosus and Lactococcus paracarnosus isolated from meat.</title>
        <authorList>
            <person name="Werum V."/>
            <person name="Ehrmann M."/>
            <person name="Vogel R."/>
            <person name="Hilgarth M."/>
        </authorList>
    </citation>
    <scope>NUCLEOTIDE SEQUENCE [LARGE SCALE GENOMIC DNA]</scope>
    <source>
        <strain evidence="1 2">TMW21897</strain>
    </source>
</reference>
<dbReference type="Proteomes" id="UP001522462">
    <property type="component" value="Unassembled WGS sequence"/>
</dbReference>
<dbReference type="Pfam" id="PF08282">
    <property type="entry name" value="Hydrolase_3"/>
    <property type="match status" value="1"/>
</dbReference>
<protein>
    <submittedName>
        <fullName evidence="1">HAD family phosphatase</fullName>
    </submittedName>
</protein>
<dbReference type="PANTHER" id="PTHR10000">
    <property type="entry name" value="PHOSPHOSERINE PHOSPHATASE"/>
    <property type="match status" value="1"/>
</dbReference>
<dbReference type="PROSITE" id="PS01228">
    <property type="entry name" value="COF_1"/>
    <property type="match status" value="1"/>
</dbReference>
<dbReference type="PROSITE" id="PS01229">
    <property type="entry name" value="COF_2"/>
    <property type="match status" value="1"/>
</dbReference>
<keyword evidence="2" id="KW-1185">Reference proteome</keyword>
<dbReference type="PANTHER" id="PTHR10000:SF55">
    <property type="entry name" value="5-AMINO-6-(5-PHOSPHO-D-RIBITYLAMINO)URACIL PHOSPHATASE YCSE"/>
    <property type="match status" value="1"/>
</dbReference>